<keyword evidence="5" id="KW-1185">Reference proteome</keyword>
<dbReference type="SUPFAM" id="SSF46565">
    <property type="entry name" value="Chaperone J-domain"/>
    <property type="match status" value="1"/>
</dbReference>
<dbReference type="EMBL" id="JALJOS010000034">
    <property type="protein sequence ID" value="KAK9822043.1"/>
    <property type="molecule type" value="Genomic_DNA"/>
</dbReference>
<feature type="region of interest" description="Disordered" evidence="2">
    <location>
        <begin position="120"/>
        <end position="166"/>
    </location>
</feature>
<dbReference type="SMART" id="SM00271">
    <property type="entry name" value="DnaJ"/>
    <property type="match status" value="1"/>
</dbReference>
<dbReference type="GO" id="GO:0003723">
    <property type="term" value="F:RNA binding"/>
    <property type="evidence" value="ECO:0007669"/>
    <property type="project" value="UniProtKB-UniRule"/>
</dbReference>
<feature type="compositionally biased region" description="Acidic residues" evidence="2">
    <location>
        <begin position="155"/>
        <end position="164"/>
    </location>
</feature>
<dbReference type="Pfam" id="PF00013">
    <property type="entry name" value="KH_1"/>
    <property type="match status" value="1"/>
</dbReference>
<feature type="domain" description="J" evidence="3">
    <location>
        <begin position="286"/>
        <end position="344"/>
    </location>
</feature>
<dbReference type="SMART" id="SM00322">
    <property type="entry name" value="KH"/>
    <property type="match status" value="1"/>
</dbReference>
<feature type="compositionally biased region" description="Basic and acidic residues" evidence="2">
    <location>
        <begin position="120"/>
        <end position="136"/>
    </location>
</feature>
<dbReference type="PROSITE" id="PS50076">
    <property type="entry name" value="DNAJ_2"/>
    <property type="match status" value="1"/>
</dbReference>
<dbReference type="PANTHER" id="PTHR24074">
    <property type="entry name" value="CO-CHAPERONE PROTEIN DJLA"/>
    <property type="match status" value="1"/>
</dbReference>
<evidence type="ECO:0000256" key="1">
    <source>
        <dbReference type="PROSITE-ProRule" id="PRU00117"/>
    </source>
</evidence>
<dbReference type="PROSITE" id="PS50084">
    <property type="entry name" value="KH_TYPE_1"/>
    <property type="match status" value="1"/>
</dbReference>
<feature type="region of interest" description="Disordered" evidence="2">
    <location>
        <begin position="252"/>
        <end position="271"/>
    </location>
</feature>
<dbReference type="InterPro" id="IPR004088">
    <property type="entry name" value="KH_dom_type_1"/>
</dbReference>
<proteinExistence type="predicted"/>
<evidence type="ECO:0000256" key="2">
    <source>
        <dbReference type="SAM" id="MobiDB-lite"/>
    </source>
</evidence>
<dbReference type="Gene3D" id="1.10.287.110">
    <property type="entry name" value="DnaJ domain"/>
    <property type="match status" value="1"/>
</dbReference>
<feature type="compositionally biased region" description="Basic and acidic residues" evidence="2">
    <location>
        <begin position="1"/>
        <end position="10"/>
    </location>
</feature>
<dbReference type="InterPro" id="IPR050817">
    <property type="entry name" value="DjlA_DnaK_co-chaperone"/>
</dbReference>
<dbReference type="InterPro" id="IPR036612">
    <property type="entry name" value="KH_dom_type_1_sf"/>
</dbReference>
<reference evidence="4 5" key="1">
    <citation type="journal article" date="2024" name="Nat. Commun.">
        <title>Phylogenomics reveals the evolutionary origins of lichenization in chlorophyte algae.</title>
        <authorList>
            <person name="Puginier C."/>
            <person name="Libourel C."/>
            <person name="Otte J."/>
            <person name="Skaloud P."/>
            <person name="Haon M."/>
            <person name="Grisel S."/>
            <person name="Petersen M."/>
            <person name="Berrin J.G."/>
            <person name="Delaux P.M."/>
            <person name="Dal Grande F."/>
            <person name="Keller J."/>
        </authorList>
    </citation>
    <scope>NUCLEOTIDE SEQUENCE [LARGE SCALE GENOMIC DNA]</scope>
    <source>
        <strain evidence="4 5">SAG 2145</strain>
    </source>
</reference>
<dbReference type="InterPro" id="IPR001623">
    <property type="entry name" value="DnaJ_domain"/>
</dbReference>
<dbReference type="CDD" id="cd06257">
    <property type="entry name" value="DnaJ"/>
    <property type="match status" value="1"/>
</dbReference>
<feature type="compositionally biased region" description="Low complexity" evidence="2">
    <location>
        <begin position="43"/>
        <end position="54"/>
    </location>
</feature>
<gene>
    <name evidence="4" type="ORF">WJX74_002836</name>
</gene>
<dbReference type="Gene3D" id="3.30.1370.10">
    <property type="entry name" value="K Homology domain, type 1"/>
    <property type="match status" value="1"/>
</dbReference>
<dbReference type="AlphaFoldDB" id="A0AAW1QLA3"/>
<dbReference type="InterPro" id="IPR036869">
    <property type="entry name" value="J_dom_sf"/>
</dbReference>
<dbReference type="InterPro" id="IPR004087">
    <property type="entry name" value="KH_dom"/>
</dbReference>
<dbReference type="SUPFAM" id="SSF54791">
    <property type="entry name" value="Eukaryotic type KH-domain (KH-domain type I)"/>
    <property type="match status" value="1"/>
</dbReference>
<feature type="region of interest" description="Disordered" evidence="2">
    <location>
        <begin position="1"/>
        <end position="54"/>
    </location>
</feature>
<evidence type="ECO:0000259" key="3">
    <source>
        <dbReference type="PROSITE" id="PS50076"/>
    </source>
</evidence>
<evidence type="ECO:0000313" key="5">
    <source>
        <dbReference type="Proteomes" id="UP001438707"/>
    </source>
</evidence>
<organism evidence="4 5">
    <name type="scientific">Apatococcus lobatus</name>
    <dbReference type="NCBI Taxonomy" id="904363"/>
    <lineage>
        <taxon>Eukaryota</taxon>
        <taxon>Viridiplantae</taxon>
        <taxon>Chlorophyta</taxon>
        <taxon>core chlorophytes</taxon>
        <taxon>Trebouxiophyceae</taxon>
        <taxon>Chlorellales</taxon>
        <taxon>Chlorellaceae</taxon>
        <taxon>Apatococcus</taxon>
    </lineage>
</organism>
<accession>A0AAW1QLA3</accession>
<dbReference type="PRINTS" id="PR00625">
    <property type="entry name" value="JDOMAIN"/>
</dbReference>
<dbReference type="Pfam" id="PF00226">
    <property type="entry name" value="DnaJ"/>
    <property type="match status" value="1"/>
</dbReference>
<protein>
    <recommendedName>
        <fullName evidence="3">J domain-containing protein</fullName>
    </recommendedName>
</protein>
<evidence type="ECO:0000313" key="4">
    <source>
        <dbReference type="EMBL" id="KAK9822043.1"/>
    </source>
</evidence>
<feature type="compositionally biased region" description="Basic and acidic residues" evidence="2">
    <location>
        <begin position="21"/>
        <end position="42"/>
    </location>
</feature>
<comment type="caution">
    <text evidence="4">The sequence shown here is derived from an EMBL/GenBank/DDBJ whole genome shotgun (WGS) entry which is preliminary data.</text>
</comment>
<name>A0AAW1QLA3_9CHLO</name>
<sequence>MLGYHEENRGAKRGSGQGDAGDDRKRARLDKLAAWKQKKEGTADAASAQPATQQAAWLPWEDPGTAFRAAAAVVPPEIAAKQAAAAAHQAAESIRHDEEVGDEDPLDAFMAAEVAPEVKAKEAAEGARKEAERQHLAAELAAGKKPTALPKDLEGSESEEEADVEIQIPEHKVKLIIGAGGDKIKHIQRKSKCRVQIRKDDADLKKAWGSGPTMPVLKGAPRGDKPVKMTTIMLFGNARECEVAKRMIDEAVDNKEQKQKQRQKEYDRKKEGKWREKQLYHLRHAHDYETLEVPLGTPKAECKVAYRRLAKKWHPDKHPEDVEMASQKFQLIQKAFDSLMSTDEDATIYALNK</sequence>
<keyword evidence="1" id="KW-0694">RNA-binding</keyword>
<dbReference type="Proteomes" id="UP001438707">
    <property type="component" value="Unassembled WGS sequence"/>
</dbReference>